<evidence type="ECO:0000256" key="4">
    <source>
        <dbReference type="SAM" id="MobiDB-lite"/>
    </source>
</evidence>
<sequence>MATDHHHHQQQKYNNPMSYNIALDHETRPDRDLGFKEKARKANKRGSSSSSTQKKKPQRGMGVAQLERLRLQEGFKKMTQMPPPPPPPPPPSNLNLQTQFHHYQYYSNNHHHHHHHFPLPEPIPSVPVMYAAGHYGVPSAASAVGYGGGFMMMGLEQGLVYQKHGNGGSGHFSMDPYRVVVGGNLSGVETSQELSSIPKLQLQQQQCVVVPERCDCCSKKKRFNGDNRIGSFDGGKDKYADQFSQLVNNGYDHHQIPGVLKQENNFNGGLIKSSFGARAARSALYAGHLNINEGLEVVAVHRNGKSSMGKNVVMEYEFFPAGKGSSGGRSRSTSSKELGLSTEAESSVAVGGGEASYFTTSAYNNNLRAASNSIDLSLKLSY</sequence>
<organism evidence="5 6">
    <name type="scientific">Dipteronia sinensis</name>
    <dbReference type="NCBI Taxonomy" id="43782"/>
    <lineage>
        <taxon>Eukaryota</taxon>
        <taxon>Viridiplantae</taxon>
        <taxon>Streptophyta</taxon>
        <taxon>Embryophyta</taxon>
        <taxon>Tracheophyta</taxon>
        <taxon>Spermatophyta</taxon>
        <taxon>Magnoliopsida</taxon>
        <taxon>eudicotyledons</taxon>
        <taxon>Gunneridae</taxon>
        <taxon>Pentapetalae</taxon>
        <taxon>rosids</taxon>
        <taxon>malvids</taxon>
        <taxon>Sapindales</taxon>
        <taxon>Sapindaceae</taxon>
        <taxon>Hippocastanoideae</taxon>
        <taxon>Acereae</taxon>
        <taxon>Dipteronia</taxon>
    </lineage>
</organism>
<feature type="compositionally biased region" description="Basic and acidic residues" evidence="4">
    <location>
        <begin position="23"/>
        <end position="37"/>
    </location>
</feature>
<name>A0AAE0A3I1_9ROSI</name>
<evidence type="ECO:0000256" key="3">
    <source>
        <dbReference type="ARBA" id="ARBA00023163"/>
    </source>
</evidence>
<evidence type="ECO:0000313" key="6">
    <source>
        <dbReference type="Proteomes" id="UP001281410"/>
    </source>
</evidence>
<dbReference type="Pfam" id="PF08744">
    <property type="entry name" value="NOZZLE"/>
    <property type="match status" value="1"/>
</dbReference>
<proteinExistence type="predicted"/>
<gene>
    <name evidence="5" type="ORF">Dsin_022711</name>
</gene>
<feature type="region of interest" description="Disordered" evidence="4">
    <location>
        <begin position="322"/>
        <end position="343"/>
    </location>
</feature>
<keyword evidence="2" id="KW-0805">Transcription regulation</keyword>
<dbReference type="Proteomes" id="UP001281410">
    <property type="component" value="Unassembled WGS sequence"/>
</dbReference>
<accession>A0AAE0A3I1</accession>
<protein>
    <submittedName>
        <fullName evidence="5">Uncharacterized protein</fullName>
    </submittedName>
</protein>
<dbReference type="AlphaFoldDB" id="A0AAE0A3I1"/>
<dbReference type="PANTHER" id="PTHR33388:SF2">
    <property type="entry name" value="PROTEIN SPOROCYTELESS"/>
    <property type="match status" value="1"/>
</dbReference>
<dbReference type="InterPro" id="IPR040356">
    <property type="entry name" value="SPEAR"/>
</dbReference>
<dbReference type="EMBL" id="JANJYJ010000007">
    <property type="protein sequence ID" value="KAK3199296.1"/>
    <property type="molecule type" value="Genomic_DNA"/>
</dbReference>
<comment type="caution">
    <text evidence="5">The sequence shown here is derived from an EMBL/GenBank/DDBJ whole genome shotgun (WGS) entry which is preliminary data.</text>
</comment>
<dbReference type="InterPro" id="IPR014855">
    <property type="entry name" value="NOZZLE"/>
</dbReference>
<evidence type="ECO:0000313" key="5">
    <source>
        <dbReference type="EMBL" id="KAK3199296.1"/>
    </source>
</evidence>
<keyword evidence="3" id="KW-0804">Transcription</keyword>
<feature type="region of interest" description="Disordered" evidence="4">
    <location>
        <begin position="1"/>
        <end position="64"/>
    </location>
</feature>
<evidence type="ECO:0000256" key="1">
    <source>
        <dbReference type="ARBA" id="ARBA00022491"/>
    </source>
</evidence>
<feature type="compositionally biased region" description="Basic residues" evidence="4">
    <location>
        <begin position="1"/>
        <end position="10"/>
    </location>
</feature>
<dbReference type="GO" id="GO:0003700">
    <property type="term" value="F:DNA-binding transcription factor activity"/>
    <property type="evidence" value="ECO:0007669"/>
    <property type="project" value="InterPro"/>
</dbReference>
<keyword evidence="6" id="KW-1185">Reference proteome</keyword>
<reference evidence="5" key="1">
    <citation type="journal article" date="2023" name="Plant J.">
        <title>Genome sequences and population genomics provide insights into the demographic history, inbreeding, and mutation load of two 'living fossil' tree species of Dipteronia.</title>
        <authorList>
            <person name="Feng Y."/>
            <person name="Comes H.P."/>
            <person name="Chen J."/>
            <person name="Zhu S."/>
            <person name="Lu R."/>
            <person name="Zhang X."/>
            <person name="Li P."/>
            <person name="Qiu J."/>
            <person name="Olsen K.M."/>
            <person name="Qiu Y."/>
        </authorList>
    </citation>
    <scope>NUCLEOTIDE SEQUENCE</scope>
    <source>
        <strain evidence="5">NBL</strain>
    </source>
</reference>
<keyword evidence="1" id="KW-0678">Repressor</keyword>
<dbReference type="PANTHER" id="PTHR33388">
    <property type="entry name" value="OS01G0212500 PROTEIN"/>
    <property type="match status" value="1"/>
</dbReference>
<evidence type="ECO:0000256" key="2">
    <source>
        <dbReference type="ARBA" id="ARBA00023015"/>
    </source>
</evidence>